<feature type="domain" description="DUF58" evidence="2">
    <location>
        <begin position="199"/>
        <end position="293"/>
    </location>
</feature>
<keyword evidence="1" id="KW-1133">Transmembrane helix</keyword>
<evidence type="ECO:0000313" key="4">
    <source>
        <dbReference type="Proteomes" id="UP000287502"/>
    </source>
</evidence>
<dbReference type="AlphaFoldDB" id="A0A410JXS0"/>
<dbReference type="InterPro" id="IPR002881">
    <property type="entry name" value="DUF58"/>
</dbReference>
<accession>A0A410JXS0</accession>
<evidence type="ECO:0000313" key="3">
    <source>
        <dbReference type="EMBL" id="QAR32841.1"/>
    </source>
</evidence>
<sequence length="296" mass="32613">MKKKKQGAPSVIRIKKAGWIYIALCIFMGVGAVNTANNLVYIIVALMLGFMAVSGFFGVADMNRLRVEISLPDEIYAGRVCPVNVRLVNERRFLPAFLIRIHVRGQELLFPFTDTGGETVKFAETVFGSRGRHSIGGMYVSTVFPFNFFVRYKDLSNSADVIVFPAPVPCSSGFSDSKSGGQGERETDRKGFDSELMSIRNYSAGDSMRMIHWKATARTGSLKVKEVAALGAEPVIIDPDKFGGGTEQRLSCAVWLINSLMDKGAPVGLKTAEKLYPPDVTTPHRLKMLRELALYD</sequence>
<dbReference type="RefSeq" id="WP_128466127.1">
    <property type="nucleotide sequence ID" value="NZ_CP035108.1"/>
</dbReference>
<gene>
    <name evidence="3" type="ORF">EP073_05315</name>
</gene>
<name>A0A410JXS0_9BACT</name>
<dbReference type="EMBL" id="CP035108">
    <property type="protein sequence ID" value="QAR32841.1"/>
    <property type="molecule type" value="Genomic_DNA"/>
</dbReference>
<dbReference type="KEGG" id="gtl:EP073_05315"/>
<protein>
    <submittedName>
        <fullName evidence="3">DUF58 domain-containing protein</fullName>
    </submittedName>
</protein>
<dbReference type="PANTHER" id="PTHR34351">
    <property type="entry name" value="SLR1927 PROTEIN-RELATED"/>
    <property type="match status" value="1"/>
</dbReference>
<keyword evidence="1" id="KW-0472">Membrane</keyword>
<reference evidence="3 4" key="1">
    <citation type="submission" date="2019-01" db="EMBL/GenBank/DDBJ databases">
        <title>Geovibrio thiophilus DSM 11263, complete genome.</title>
        <authorList>
            <person name="Spring S."/>
            <person name="Bunk B."/>
            <person name="Sproer C."/>
        </authorList>
    </citation>
    <scope>NUCLEOTIDE SEQUENCE [LARGE SCALE GENOMIC DNA]</scope>
    <source>
        <strain evidence="3 4">DSM 11263</strain>
    </source>
</reference>
<dbReference type="Proteomes" id="UP000287502">
    <property type="component" value="Chromosome"/>
</dbReference>
<feature type="transmembrane region" description="Helical" evidence="1">
    <location>
        <begin position="39"/>
        <end position="60"/>
    </location>
</feature>
<evidence type="ECO:0000259" key="2">
    <source>
        <dbReference type="Pfam" id="PF01882"/>
    </source>
</evidence>
<dbReference type="Pfam" id="PF01882">
    <property type="entry name" value="DUF58"/>
    <property type="match status" value="1"/>
</dbReference>
<evidence type="ECO:0000256" key="1">
    <source>
        <dbReference type="SAM" id="Phobius"/>
    </source>
</evidence>
<dbReference type="OrthoDB" id="9778037at2"/>
<feature type="transmembrane region" description="Helical" evidence="1">
    <location>
        <begin position="12"/>
        <end position="33"/>
    </location>
</feature>
<keyword evidence="4" id="KW-1185">Reference proteome</keyword>
<organism evidence="3 4">
    <name type="scientific">Geovibrio thiophilus</name>
    <dbReference type="NCBI Taxonomy" id="139438"/>
    <lineage>
        <taxon>Bacteria</taxon>
        <taxon>Pseudomonadati</taxon>
        <taxon>Deferribacterota</taxon>
        <taxon>Deferribacteres</taxon>
        <taxon>Deferribacterales</taxon>
        <taxon>Geovibrionaceae</taxon>
        <taxon>Geovibrio</taxon>
    </lineage>
</organism>
<keyword evidence="1" id="KW-0812">Transmembrane</keyword>
<dbReference type="PANTHER" id="PTHR34351:SF1">
    <property type="entry name" value="SLR1927 PROTEIN"/>
    <property type="match status" value="1"/>
</dbReference>
<proteinExistence type="predicted"/>